<organism evidence="1 2">
    <name type="scientific">Aspergillus sergii</name>
    <dbReference type="NCBI Taxonomy" id="1034303"/>
    <lineage>
        <taxon>Eukaryota</taxon>
        <taxon>Fungi</taxon>
        <taxon>Dikarya</taxon>
        <taxon>Ascomycota</taxon>
        <taxon>Pezizomycotina</taxon>
        <taxon>Eurotiomycetes</taxon>
        <taxon>Eurotiomycetidae</taxon>
        <taxon>Eurotiales</taxon>
        <taxon>Aspergillaceae</taxon>
        <taxon>Aspergillus</taxon>
        <taxon>Aspergillus subgen. Circumdati</taxon>
    </lineage>
</organism>
<dbReference type="AlphaFoldDB" id="A0A5N6XHU7"/>
<gene>
    <name evidence="1" type="ORF">BDV39DRAFT_167127</name>
</gene>
<dbReference type="PROSITE" id="PS51257">
    <property type="entry name" value="PROKAR_LIPOPROTEIN"/>
    <property type="match status" value="1"/>
</dbReference>
<protein>
    <submittedName>
        <fullName evidence="1">Uncharacterized protein</fullName>
    </submittedName>
</protein>
<proteinExistence type="predicted"/>
<accession>A0A5N6XHU7</accession>
<dbReference type="EMBL" id="ML741765">
    <property type="protein sequence ID" value="KAE8332492.1"/>
    <property type="molecule type" value="Genomic_DNA"/>
</dbReference>
<name>A0A5N6XHU7_9EURO</name>
<sequence>MASGRHLAPSPLLSACCERKMSPRPMCAKPELTFSRIPITASWSAEMRCSIRSLGVKSVSTFSPNIAVSPTVVEKGYYLILFRP</sequence>
<evidence type="ECO:0000313" key="1">
    <source>
        <dbReference type="EMBL" id="KAE8332492.1"/>
    </source>
</evidence>
<keyword evidence="2" id="KW-1185">Reference proteome</keyword>
<dbReference type="Proteomes" id="UP000325945">
    <property type="component" value="Unassembled WGS sequence"/>
</dbReference>
<evidence type="ECO:0000313" key="2">
    <source>
        <dbReference type="Proteomes" id="UP000325945"/>
    </source>
</evidence>
<reference evidence="2" key="1">
    <citation type="submission" date="2019-04" db="EMBL/GenBank/DDBJ databases">
        <title>Friends and foes A comparative genomics studyof 23 Aspergillus species from section Flavi.</title>
        <authorList>
            <consortium name="DOE Joint Genome Institute"/>
            <person name="Kjaerbolling I."/>
            <person name="Vesth T."/>
            <person name="Frisvad J.C."/>
            <person name="Nybo J.L."/>
            <person name="Theobald S."/>
            <person name="Kildgaard S."/>
            <person name="Isbrandt T."/>
            <person name="Kuo A."/>
            <person name="Sato A."/>
            <person name="Lyhne E.K."/>
            <person name="Kogle M.E."/>
            <person name="Wiebenga A."/>
            <person name="Kun R.S."/>
            <person name="Lubbers R.J."/>
            <person name="Makela M.R."/>
            <person name="Barry K."/>
            <person name="Chovatia M."/>
            <person name="Clum A."/>
            <person name="Daum C."/>
            <person name="Haridas S."/>
            <person name="He G."/>
            <person name="LaButti K."/>
            <person name="Lipzen A."/>
            <person name="Mondo S."/>
            <person name="Riley R."/>
            <person name="Salamov A."/>
            <person name="Simmons B.A."/>
            <person name="Magnuson J.K."/>
            <person name="Henrissat B."/>
            <person name="Mortensen U.H."/>
            <person name="Larsen T.O."/>
            <person name="Devries R.P."/>
            <person name="Grigoriev I.V."/>
            <person name="Machida M."/>
            <person name="Baker S.E."/>
            <person name="Andersen M.R."/>
        </authorList>
    </citation>
    <scope>NUCLEOTIDE SEQUENCE [LARGE SCALE GENOMIC DNA]</scope>
    <source>
        <strain evidence="2">CBS 130017</strain>
    </source>
</reference>